<sequence>MQFFKSTILFALAFATFAVAAPADDTTIQGWKKPECKPLLESCGVDSECCGDLCVAGLCI</sequence>
<gene>
    <name evidence="2" type="ORF">PILCRDRAFT_816526</name>
</gene>
<proteinExistence type="predicted"/>
<dbReference type="Proteomes" id="UP000054166">
    <property type="component" value="Unassembled WGS sequence"/>
</dbReference>
<reference evidence="2 3" key="1">
    <citation type="submission" date="2014-04" db="EMBL/GenBank/DDBJ databases">
        <authorList>
            <consortium name="DOE Joint Genome Institute"/>
            <person name="Kuo A."/>
            <person name="Tarkka M."/>
            <person name="Buscot F."/>
            <person name="Kohler A."/>
            <person name="Nagy L.G."/>
            <person name="Floudas D."/>
            <person name="Copeland A."/>
            <person name="Barry K.W."/>
            <person name="Cichocki N."/>
            <person name="Veneault-Fourrey C."/>
            <person name="LaButti K."/>
            <person name="Lindquist E.A."/>
            <person name="Lipzen A."/>
            <person name="Lundell T."/>
            <person name="Morin E."/>
            <person name="Murat C."/>
            <person name="Sun H."/>
            <person name="Tunlid A."/>
            <person name="Henrissat B."/>
            <person name="Grigoriev I.V."/>
            <person name="Hibbett D.S."/>
            <person name="Martin F."/>
            <person name="Nordberg H.P."/>
            <person name="Cantor M.N."/>
            <person name="Hua S.X."/>
        </authorList>
    </citation>
    <scope>NUCLEOTIDE SEQUENCE [LARGE SCALE GENOMIC DNA]</scope>
    <source>
        <strain evidence="2 3">F 1598</strain>
    </source>
</reference>
<dbReference type="HOGENOM" id="CLU_2776784_0_0_1"/>
<evidence type="ECO:0000313" key="3">
    <source>
        <dbReference type="Proteomes" id="UP000054166"/>
    </source>
</evidence>
<dbReference type="EMBL" id="KN832983">
    <property type="protein sequence ID" value="KIM85980.1"/>
    <property type="molecule type" value="Genomic_DNA"/>
</dbReference>
<name>A0A0C3FPE1_PILCF</name>
<reference evidence="3" key="2">
    <citation type="submission" date="2015-01" db="EMBL/GenBank/DDBJ databases">
        <title>Evolutionary Origins and Diversification of the Mycorrhizal Mutualists.</title>
        <authorList>
            <consortium name="DOE Joint Genome Institute"/>
            <consortium name="Mycorrhizal Genomics Consortium"/>
            <person name="Kohler A."/>
            <person name="Kuo A."/>
            <person name="Nagy L.G."/>
            <person name="Floudas D."/>
            <person name="Copeland A."/>
            <person name="Barry K.W."/>
            <person name="Cichocki N."/>
            <person name="Veneault-Fourrey C."/>
            <person name="LaButti K."/>
            <person name="Lindquist E.A."/>
            <person name="Lipzen A."/>
            <person name="Lundell T."/>
            <person name="Morin E."/>
            <person name="Murat C."/>
            <person name="Riley R."/>
            <person name="Ohm R."/>
            <person name="Sun H."/>
            <person name="Tunlid A."/>
            <person name="Henrissat B."/>
            <person name="Grigoriev I.V."/>
            <person name="Hibbett D.S."/>
            <person name="Martin F."/>
        </authorList>
    </citation>
    <scope>NUCLEOTIDE SEQUENCE [LARGE SCALE GENOMIC DNA]</scope>
    <source>
        <strain evidence="3">F 1598</strain>
    </source>
</reference>
<evidence type="ECO:0000256" key="1">
    <source>
        <dbReference type="SAM" id="SignalP"/>
    </source>
</evidence>
<feature type="chain" id="PRO_5002164448" description="WAP domain-containing protein" evidence="1">
    <location>
        <begin position="24"/>
        <end position="60"/>
    </location>
</feature>
<keyword evidence="3" id="KW-1185">Reference proteome</keyword>
<evidence type="ECO:0000313" key="2">
    <source>
        <dbReference type="EMBL" id="KIM85980.1"/>
    </source>
</evidence>
<dbReference type="InParanoid" id="A0A0C3FPE1"/>
<organism evidence="2 3">
    <name type="scientific">Piloderma croceum (strain F 1598)</name>
    <dbReference type="NCBI Taxonomy" id="765440"/>
    <lineage>
        <taxon>Eukaryota</taxon>
        <taxon>Fungi</taxon>
        <taxon>Dikarya</taxon>
        <taxon>Basidiomycota</taxon>
        <taxon>Agaricomycotina</taxon>
        <taxon>Agaricomycetes</taxon>
        <taxon>Agaricomycetidae</taxon>
        <taxon>Atheliales</taxon>
        <taxon>Atheliaceae</taxon>
        <taxon>Piloderma</taxon>
    </lineage>
</organism>
<protein>
    <recommendedName>
        <fullName evidence="4">WAP domain-containing protein</fullName>
    </recommendedName>
</protein>
<evidence type="ECO:0008006" key="4">
    <source>
        <dbReference type="Google" id="ProtNLM"/>
    </source>
</evidence>
<dbReference type="OrthoDB" id="3245974at2759"/>
<dbReference type="AlphaFoldDB" id="A0A0C3FPE1"/>
<keyword evidence="1" id="KW-0732">Signal</keyword>
<feature type="signal peptide" evidence="1">
    <location>
        <begin position="1"/>
        <end position="23"/>
    </location>
</feature>
<accession>A0A0C3FPE1</accession>